<evidence type="ECO:0000256" key="1">
    <source>
        <dbReference type="ARBA" id="ARBA00008455"/>
    </source>
</evidence>
<protein>
    <submittedName>
        <fullName evidence="3">Peptidase C1</fullName>
    </submittedName>
</protein>
<sequence length="397" mass="43994">MTPYLKTTVILLVVISLLFPVTLSDTCSSCQPALTIDGIKLQDINPENISVFRNINAVDIGRAMDLSQYENLDIQSLTEDIIDAETDTGSSGSPDAAIMGLQSEIVLAMQEANKNTPRFVIPDDLKDLPPGNFSLLNNLVYVPDEQDQTGGSPEHCGNCWVFADTAALQLDLSYQKNITDRLSVQYFNSNYHNGTGIWACCGGNPTWFADFYNTTKMAIPWNNTNASFADSSQMCEQGESTTTPASSIAKDPFYTIENISAQMIATNSVYEEQYIGNETAIQSIKAALYSGKGVIIIYTPDNWDPFMDFWTNQSENAIFTPVQDPNATENDGGHVMLIIGYDDTDPEHSYWTVLNSWGAPQNRPDGLFRLNMGLDYTLQNPDGVNAYEFYILDVVWK</sequence>
<evidence type="ECO:0000313" key="4">
    <source>
        <dbReference type="Proteomes" id="UP000245934"/>
    </source>
</evidence>
<dbReference type="GO" id="GO:0008234">
    <property type="term" value="F:cysteine-type peptidase activity"/>
    <property type="evidence" value="ECO:0007669"/>
    <property type="project" value="InterPro"/>
</dbReference>
<comment type="caution">
    <text evidence="3">The sequence shown here is derived from an EMBL/GenBank/DDBJ whole genome shotgun (WGS) entry which is preliminary data.</text>
</comment>
<dbReference type="CDD" id="cd02619">
    <property type="entry name" value="Peptidase_C1"/>
    <property type="match status" value="1"/>
</dbReference>
<evidence type="ECO:0000313" key="3">
    <source>
        <dbReference type="EMBL" id="PWR75949.1"/>
    </source>
</evidence>
<dbReference type="AlphaFoldDB" id="A0A2V2N7X1"/>
<comment type="similarity">
    <text evidence="1">Belongs to the peptidase C1 family.</text>
</comment>
<organism evidence="3 4">
    <name type="scientific">Methanospirillum stamsii</name>
    <dbReference type="NCBI Taxonomy" id="1277351"/>
    <lineage>
        <taxon>Archaea</taxon>
        <taxon>Methanobacteriati</taxon>
        <taxon>Methanobacteriota</taxon>
        <taxon>Stenosarchaea group</taxon>
        <taxon>Methanomicrobia</taxon>
        <taxon>Methanomicrobiales</taxon>
        <taxon>Methanospirillaceae</taxon>
        <taxon>Methanospirillum</taxon>
    </lineage>
</organism>
<proteinExistence type="inferred from homology"/>
<dbReference type="SUPFAM" id="SSF54001">
    <property type="entry name" value="Cysteine proteinases"/>
    <property type="match status" value="1"/>
</dbReference>
<dbReference type="RefSeq" id="WP_109939526.1">
    <property type="nucleotide sequence ID" value="NZ_CP176366.1"/>
</dbReference>
<dbReference type="InterPro" id="IPR013128">
    <property type="entry name" value="Peptidase_C1A"/>
</dbReference>
<feature type="domain" description="Peptidase C1A papain C-terminal" evidence="2">
    <location>
        <begin position="154"/>
        <end position="373"/>
    </location>
</feature>
<dbReference type="EMBL" id="QGMZ01000006">
    <property type="protein sequence ID" value="PWR75949.1"/>
    <property type="molecule type" value="Genomic_DNA"/>
</dbReference>
<dbReference type="Pfam" id="PF00112">
    <property type="entry name" value="Peptidase_C1"/>
    <property type="match status" value="1"/>
</dbReference>
<name>A0A2V2N7X1_9EURY</name>
<dbReference type="Proteomes" id="UP000245934">
    <property type="component" value="Unassembled WGS sequence"/>
</dbReference>
<dbReference type="InterPro" id="IPR000668">
    <property type="entry name" value="Peptidase_C1A_C"/>
</dbReference>
<dbReference type="OrthoDB" id="117154at2157"/>
<dbReference type="Gene3D" id="3.90.70.10">
    <property type="entry name" value="Cysteine proteinases"/>
    <property type="match status" value="1"/>
</dbReference>
<gene>
    <name evidence="3" type="ORF">DLD82_02500</name>
</gene>
<reference evidence="3 4" key="1">
    <citation type="submission" date="2018-05" db="EMBL/GenBank/DDBJ databases">
        <title>Draft genome of Methanospirillum stamsii Pt1.</title>
        <authorList>
            <person name="Dueholm M.S."/>
            <person name="Nielsen P.H."/>
            <person name="Bakmann L.F."/>
            <person name="Otzen D.E."/>
        </authorList>
    </citation>
    <scope>NUCLEOTIDE SEQUENCE [LARGE SCALE GENOMIC DNA]</scope>
    <source>
        <strain evidence="3 4">Pt1</strain>
    </source>
</reference>
<accession>A0A2V2N7X1</accession>
<dbReference type="GeneID" id="97607847"/>
<keyword evidence="4" id="KW-1185">Reference proteome</keyword>
<dbReference type="InterPro" id="IPR038765">
    <property type="entry name" value="Papain-like_cys_pep_sf"/>
</dbReference>
<dbReference type="PANTHER" id="PTHR12411">
    <property type="entry name" value="CYSTEINE PROTEASE FAMILY C1-RELATED"/>
    <property type="match status" value="1"/>
</dbReference>
<dbReference type="GO" id="GO:0006508">
    <property type="term" value="P:proteolysis"/>
    <property type="evidence" value="ECO:0007669"/>
    <property type="project" value="InterPro"/>
</dbReference>
<evidence type="ECO:0000259" key="2">
    <source>
        <dbReference type="Pfam" id="PF00112"/>
    </source>
</evidence>